<dbReference type="EMBL" id="CP043641">
    <property type="protein sequence ID" value="QNE36941.1"/>
    <property type="molecule type" value="Genomic_DNA"/>
</dbReference>
<dbReference type="Proteomes" id="UP000515511">
    <property type="component" value="Chromosome"/>
</dbReference>
<evidence type="ECO:0000259" key="5">
    <source>
        <dbReference type="Pfam" id="PF01266"/>
    </source>
</evidence>
<dbReference type="NCBIfam" id="TIGR03364">
    <property type="entry name" value="HpnW_proposed"/>
    <property type="match status" value="1"/>
</dbReference>
<dbReference type="AlphaFoldDB" id="A0A7G6YEM6"/>
<comment type="cofactor">
    <cofactor evidence="1">
        <name>FAD</name>
        <dbReference type="ChEBI" id="CHEBI:57692"/>
    </cofactor>
</comment>
<keyword evidence="3" id="KW-0285">Flavoprotein</keyword>
<feature type="domain" description="FAD dependent oxidoreductase" evidence="5">
    <location>
        <begin position="10"/>
        <end position="369"/>
    </location>
</feature>
<dbReference type="PANTHER" id="PTHR13847">
    <property type="entry name" value="SARCOSINE DEHYDROGENASE-RELATED"/>
    <property type="match status" value="1"/>
</dbReference>
<organism evidence="6 7">
    <name type="scientific">Leifsonia shinshuensis</name>
    <dbReference type="NCBI Taxonomy" id="150026"/>
    <lineage>
        <taxon>Bacteria</taxon>
        <taxon>Bacillati</taxon>
        <taxon>Actinomycetota</taxon>
        <taxon>Actinomycetes</taxon>
        <taxon>Micrococcales</taxon>
        <taxon>Microbacteriaceae</taxon>
        <taxon>Leifsonia</taxon>
    </lineage>
</organism>
<dbReference type="Gene3D" id="3.30.9.10">
    <property type="entry name" value="D-Amino Acid Oxidase, subunit A, domain 2"/>
    <property type="match status" value="1"/>
</dbReference>
<proteinExistence type="inferred from homology"/>
<keyword evidence="4" id="KW-0560">Oxidoreductase</keyword>
<dbReference type="SUPFAM" id="SSF51905">
    <property type="entry name" value="FAD/NAD(P)-binding domain"/>
    <property type="match status" value="1"/>
</dbReference>
<evidence type="ECO:0000256" key="2">
    <source>
        <dbReference type="ARBA" id="ARBA00009410"/>
    </source>
</evidence>
<evidence type="ECO:0000256" key="4">
    <source>
        <dbReference type="ARBA" id="ARBA00023002"/>
    </source>
</evidence>
<evidence type="ECO:0000313" key="6">
    <source>
        <dbReference type="EMBL" id="QNE36941.1"/>
    </source>
</evidence>
<comment type="similarity">
    <text evidence="2">Belongs to the DadA oxidoreductase family.</text>
</comment>
<dbReference type="KEGG" id="lse:F1C12_18695"/>
<evidence type="ECO:0000313" key="7">
    <source>
        <dbReference type="Proteomes" id="UP000515511"/>
    </source>
</evidence>
<evidence type="ECO:0000256" key="3">
    <source>
        <dbReference type="ARBA" id="ARBA00022630"/>
    </source>
</evidence>
<name>A0A7G6YEM6_9MICO</name>
<dbReference type="InterPro" id="IPR017741">
    <property type="entry name" value="FAD-dependent_OxRdtase_HpnW"/>
</dbReference>
<evidence type="ECO:0000256" key="1">
    <source>
        <dbReference type="ARBA" id="ARBA00001974"/>
    </source>
</evidence>
<sequence>MTQPFLAESDVLVVGAGIVGLAHAAAALRRGHTVTVIDRDSRAVGASIRNFGHACVTAQSGDLLDLAHVARGRWLDLAAAAGFFAVEHGAVAVARTATELAVLDELAASREPGEVRLLDAGAARDALSAPGGARIAGGALLRDDLRVDPRQAVGSIAGWLSEQGVRFLWNTSYLEAADGIVRTSRGPIRAERTYVCVGHDLDYVHPAEAAAHGIRRCGLQMARVAAPEGVAIGPAVLTGTSMLRYPAFAETTAAATLRDEFLAADPAVVDIDANVMFTQRPDGTIIIGDSHRYEATMDPFQDEATSDVLLRRVADVLGAGPLTVVERWQGVYAHSLTGPYLVTEVADGVTAVSVTSGVGMTIALGLAERVLGMPAFSTTAPSPTLHSLTKAN</sequence>
<dbReference type="Pfam" id="PF01266">
    <property type="entry name" value="DAO"/>
    <property type="match status" value="1"/>
</dbReference>
<dbReference type="GO" id="GO:0005737">
    <property type="term" value="C:cytoplasm"/>
    <property type="evidence" value="ECO:0007669"/>
    <property type="project" value="TreeGrafter"/>
</dbReference>
<accession>A0A7G6YEM6</accession>
<reference evidence="7" key="1">
    <citation type="submission" date="2019-09" db="EMBL/GenBank/DDBJ databases">
        <title>Antimicrobial potential of Antarctic Bacteria.</title>
        <authorList>
            <person name="Benaud N."/>
            <person name="Edwards R.J."/>
            <person name="Ferrari B.C."/>
        </authorList>
    </citation>
    <scope>NUCLEOTIDE SEQUENCE [LARGE SCALE GENOMIC DNA]</scope>
    <source>
        <strain evidence="7">INR9</strain>
    </source>
</reference>
<protein>
    <submittedName>
        <fullName evidence="6">TIGR03364 family FAD-dependent oxidoreductase</fullName>
    </submittedName>
</protein>
<dbReference type="Gene3D" id="3.50.50.60">
    <property type="entry name" value="FAD/NAD(P)-binding domain"/>
    <property type="match status" value="1"/>
</dbReference>
<dbReference type="InterPro" id="IPR006076">
    <property type="entry name" value="FAD-dep_OxRdtase"/>
</dbReference>
<dbReference type="RefSeq" id="WP_185276367.1">
    <property type="nucleotide sequence ID" value="NZ_CP043641.1"/>
</dbReference>
<dbReference type="GO" id="GO:0016491">
    <property type="term" value="F:oxidoreductase activity"/>
    <property type="evidence" value="ECO:0007669"/>
    <property type="project" value="UniProtKB-KW"/>
</dbReference>
<gene>
    <name evidence="6" type="ORF">F1C12_18695</name>
</gene>
<dbReference type="InterPro" id="IPR036188">
    <property type="entry name" value="FAD/NAD-bd_sf"/>
</dbReference>
<dbReference type="PANTHER" id="PTHR13847:SF286">
    <property type="entry name" value="D-AMINO ACID DEHYDROGENASE"/>
    <property type="match status" value="1"/>
</dbReference>